<comment type="caution">
    <text evidence="1">The sequence shown here is derived from an EMBL/GenBank/DDBJ whole genome shotgun (WGS) entry which is preliminary data.</text>
</comment>
<evidence type="ECO:0000313" key="2">
    <source>
        <dbReference type="Proteomes" id="UP000284407"/>
    </source>
</evidence>
<proteinExistence type="predicted"/>
<gene>
    <name evidence="1" type="ORF">C8N30_1058</name>
</gene>
<keyword evidence="2" id="KW-1185">Reference proteome</keyword>
<accession>A0A420DQV2</accession>
<sequence>MILVEFMMKLPDSPYRPAAQALVLIRNGKLMVFTLIALGLIESKRRAGLHHHPRIWIAVRGRP</sequence>
<name>A0A420DQV2_9RHOB</name>
<evidence type="ECO:0000313" key="1">
    <source>
        <dbReference type="EMBL" id="RKE96497.1"/>
    </source>
</evidence>
<dbReference type="AlphaFoldDB" id="A0A420DQV2"/>
<organism evidence="1 2">
    <name type="scientific">Sulfitobacter guttiformis</name>
    <dbReference type="NCBI Taxonomy" id="74349"/>
    <lineage>
        <taxon>Bacteria</taxon>
        <taxon>Pseudomonadati</taxon>
        <taxon>Pseudomonadota</taxon>
        <taxon>Alphaproteobacteria</taxon>
        <taxon>Rhodobacterales</taxon>
        <taxon>Roseobacteraceae</taxon>
        <taxon>Sulfitobacter</taxon>
    </lineage>
</organism>
<reference evidence="1 2" key="1">
    <citation type="submission" date="2018-09" db="EMBL/GenBank/DDBJ databases">
        <title>Genomic Encyclopedia of Archaeal and Bacterial Type Strains, Phase II (KMG-II): from individual species to whole genera.</title>
        <authorList>
            <person name="Goeker M."/>
        </authorList>
    </citation>
    <scope>NUCLEOTIDE SEQUENCE [LARGE SCALE GENOMIC DNA]</scope>
    <source>
        <strain evidence="1 2">DSM 11458</strain>
    </source>
</reference>
<dbReference type="Proteomes" id="UP000284407">
    <property type="component" value="Unassembled WGS sequence"/>
</dbReference>
<protein>
    <submittedName>
        <fullName evidence="1">Uncharacterized protein</fullName>
    </submittedName>
</protein>
<dbReference type="EMBL" id="RAQK01000001">
    <property type="protein sequence ID" value="RKE96497.1"/>
    <property type="molecule type" value="Genomic_DNA"/>
</dbReference>